<dbReference type="AlphaFoldDB" id="M0IYM0"/>
<dbReference type="Proteomes" id="UP000011534">
    <property type="component" value="Unassembled WGS sequence"/>
</dbReference>
<gene>
    <name evidence="2" type="ORF">C437_15466</name>
</gene>
<evidence type="ECO:0000256" key="1">
    <source>
        <dbReference type="SAM" id="MobiDB-lite"/>
    </source>
</evidence>
<dbReference type="PATRIC" id="fig|662477.6.peg.3013"/>
<keyword evidence="3" id="KW-1185">Reference proteome</keyword>
<comment type="caution">
    <text evidence="2">The sequence shown here is derived from an EMBL/GenBank/DDBJ whole genome shotgun (WGS) entry which is preliminary data.</text>
</comment>
<protein>
    <submittedName>
        <fullName evidence="2">Uncharacterized protein</fullName>
    </submittedName>
</protein>
<name>M0IYM0_HALVA</name>
<feature type="region of interest" description="Disordered" evidence="1">
    <location>
        <begin position="28"/>
        <end position="62"/>
    </location>
</feature>
<reference evidence="2 3" key="1">
    <citation type="journal article" date="2014" name="PLoS Genet.">
        <title>Phylogenetically driven sequencing of extremely halophilic archaea reveals strategies for static and dynamic osmo-response.</title>
        <authorList>
            <person name="Becker E.A."/>
            <person name="Seitzer P.M."/>
            <person name="Tritt A."/>
            <person name="Larsen D."/>
            <person name="Krusor M."/>
            <person name="Yao A.I."/>
            <person name="Wu D."/>
            <person name="Madern D."/>
            <person name="Eisen J.A."/>
            <person name="Darling A.E."/>
            <person name="Facciotti M.T."/>
        </authorList>
    </citation>
    <scope>NUCLEOTIDE SEQUENCE [LARGE SCALE GENOMIC DNA]</scope>
    <source>
        <strain evidence="2 3">ATCC 29715</strain>
    </source>
</reference>
<evidence type="ECO:0000313" key="2">
    <source>
        <dbReference type="EMBL" id="EMA01831.1"/>
    </source>
</evidence>
<feature type="compositionally biased region" description="Basic and acidic residues" evidence="1">
    <location>
        <begin position="28"/>
        <end position="49"/>
    </location>
</feature>
<organism evidence="2 3">
    <name type="scientific">Haloarcula vallismortis ATCC 29715</name>
    <dbReference type="NCBI Taxonomy" id="662477"/>
    <lineage>
        <taxon>Archaea</taxon>
        <taxon>Methanobacteriati</taxon>
        <taxon>Methanobacteriota</taxon>
        <taxon>Stenosarchaea group</taxon>
        <taxon>Halobacteria</taxon>
        <taxon>Halobacteriales</taxon>
        <taxon>Haloarculaceae</taxon>
        <taxon>Haloarcula</taxon>
    </lineage>
</organism>
<evidence type="ECO:0000313" key="3">
    <source>
        <dbReference type="Proteomes" id="UP000011534"/>
    </source>
</evidence>
<dbReference type="EMBL" id="AOLQ01000065">
    <property type="protein sequence ID" value="EMA01831.1"/>
    <property type="molecule type" value="Genomic_DNA"/>
</dbReference>
<dbReference type="RefSeq" id="WP_004517867.1">
    <property type="nucleotide sequence ID" value="NZ_AOLQ01000065.1"/>
</dbReference>
<proteinExistence type="predicted"/>
<sequence>MSDKVPPLNLTEDEAEYLWEMMKQEVGKRDVQYSDDRETAESLHTKVGEITDSFPSDGGQDV</sequence>
<accession>M0IYM0</accession>